<dbReference type="AlphaFoldDB" id="A0A829WPE5"/>
<evidence type="ECO:0000313" key="1">
    <source>
        <dbReference type="EMBL" id="GEA39380.1"/>
    </source>
</evidence>
<comment type="caution">
    <text evidence="1">The sequence shown here is derived from an EMBL/GenBank/DDBJ whole genome shotgun (WGS) entry which is preliminary data.</text>
</comment>
<dbReference type="EMBL" id="BJLB01000001">
    <property type="protein sequence ID" value="GEA39380.1"/>
    <property type="molecule type" value="Genomic_DNA"/>
</dbReference>
<proteinExistence type="predicted"/>
<reference evidence="1 2" key="1">
    <citation type="submission" date="2019-06" db="EMBL/GenBank/DDBJ databases">
        <title>Draft genome sequence of [Clostridium] clostridioforme NBRC 113352.</title>
        <authorList>
            <person name="Miura T."/>
            <person name="Furukawa M."/>
            <person name="Shimamura M."/>
            <person name="Ohyama Y."/>
            <person name="Yamazoe A."/>
            <person name="Kawasaki H."/>
        </authorList>
    </citation>
    <scope>NUCLEOTIDE SEQUENCE [LARGE SCALE GENOMIC DNA]</scope>
    <source>
        <strain evidence="1 2">NBRC 113352</strain>
    </source>
</reference>
<accession>A0A829WPE5</accession>
<sequence>MLFGFYVNYHNGIPPYYSHTFHYNHVFVFSAITIQLVNPYVKYYN</sequence>
<protein>
    <submittedName>
        <fullName evidence="1">Uncharacterized protein</fullName>
    </submittedName>
</protein>
<dbReference type="Proteomes" id="UP000315200">
    <property type="component" value="Unassembled WGS sequence"/>
</dbReference>
<evidence type="ECO:0000313" key="2">
    <source>
        <dbReference type="Proteomes" id="UP000315200"/>
    </source>
</evidence>
<name>A0A829WPE5_9FIRM</name>
<organism evidence="1 2">
    <name type="scientific">Enterocloster clostridioformis</name>
    <dbReference type="NCBI Taxonomy" id="1531"/>
    <lineage>
        <taxon>Bacteria</taxon>
        <taxon>Bacillati</taxon>
        <taxon>Bacillota</taxon>
        <taxon>Clostridia</taxon>
        <taxon>Lachnospirales</taxon>
        <taxon>Lachnospiraceae</taxon>
        <taxon>Enterocloster</taxon>
    </lineage>
</organism>
<gene>
    <name evidence="1" type="ORF">Ccl03g_50930</name>
</gene>